<dbReference type="EMBL" id="PQFF01000084">
    <property type="protein sequence ID" value="RHZ83679.1"/>
    <property type="molecule type" value="Genomic_DNA"/>
</dbReference>
<evidence type="ECO:0008006" key="3">
    <source>
        <dbReference type="Google" id="ProtNLM"/>
    </source>
</evidence>
<dbReference type="Proteomes" id="UP000266861">
    <property type="component" value="Unassembled WGS sequence"/>
</dbReference>
<proteinExistence type="predicted"/>
<dbReference type="OrthoDB" id="2310771at2759"/>
<organism evidence="1 2">
    <name type="scientific">Diversispora epigaea</name>
    <dbReference type="NCBI Taxonomy" id="1348612"/>
    <lineage>
        <taxon>Eukaryota</taxon>
        <taxon>Fungi</taxon>
        <taxon>Fungi incertae sedis</taxon>
        <taxon>Mucoromycota</taxon>
        <taxon>Glomeromycotina</taxon>
        <taxon>Glomeromycetes</taxon>
        <taxon>Diversisporales</taxon>
        <taxon>Diversisporaceae</taxon>
        <taxon>Diversispora</taxon>
    </lineage>
</organism>
<evidence type="ECO:0000313" key="1">
    <source>
        <dbReference type="EMBL" id="RHZ83679.1"/>
    </source>
</evidence>
<protein>
    <recommendedName>
        <fullName evidence="3">Zinc-ribbon domain-containing protein</fullName>
    </recommendedName>
</protein>
<sequence length="178" mass="21204">MQCPECDQEWNGYWCKPLKKLIFEGCDTCPLKWKCKEGHIWSAPLNRIKDHGKWCPYCAGNIRLTLKEACIIAKNRGDECLSTQNINNMTPLCWRCNKLHTWHASLGSHTWCTSFYVIRNHNTWCPYCKNKCENQSKFYLGLELDIYYSEFGLAIEIWGQQYKKYIEFFYRDDPNNFI</sequence>
<accession>A0A397J5T3</accession>
<name>A0A397J5T3_9GLOM</name>
<evidence type="ECO:0000313" key="2">
    <source>
        <dbReference type="Proteomes" id="UP000266861"/>
    </source>
</evidence>
<reference evidence="1 2" key="1">
    <citation type="submission" date="2018-08" db="EMBL/GenBank/DDBJ databases">
        <title>Genome and evolution of the arbuscular mycorrhizal fungus Diversispora epigaea (formerly Glomus versiforme) and its bacterial endosymbionts.</title>
        <authorList>
            <person name="Sun X."/>
            <person name="Fei Z."/>
            <person name="Harrison M."/>
        </authorList>
    </citation>
    <scope>NUCLEOTIDE SEQUENCE [LARGE SCALE GENOMIC DNA]</scope>
    <source>
        <strain evidence="1 2">IT104</strain>
    </source>
</reference>
<keyword evidence="2" id="KW-1185">Reference proteome</keyword>
<dbReference type="AlphaFoldDB" id="A0A397J5T3"/>
<gene>
    <name evidence="1" type="ORF">Glove_88g24</name>
</gene>
<comment type="caution">
    <text evidence="1">The sequence shown here is derived from an EMBL/GenBank/DDBJ whole genome shotgun (WGS) entry which is preliminary data.</text>
</comment>